<feature type="compositionally biased region" description="Low complexity" evidence="1">
    <location>
        <begin position="427"/>
        <end position="467"/>
    </location>
</feature>
<feature type="region of interest" description="Disordered" evidence="1">
    <location>
        <begin position="415"/>
        <end position="488"/>
    </location>
</feature>
<dbReference type="InterPro" id="IPR021109">
    <property type="entry name" value="Peptidase_aspartic_dom_sf"/>
</dbReference>
<dbReference type="Pfam" id="PF03732">
    <property type="entry name" value="Retrotrans_gag"/>
    <property type="match status" value="1"/>
</dbReference>
<feature type="compositionally biased region" description="Polar residues" evidence="1">
    <location>
        <begin position="379"/>
        <end position="399"/>
    </location>
</feature>
<feature type="region of interest" description="Disordered" evidence="1">
    <location>
        <begin position="275"/>
        <end position="399"/>
    </location>
</feature>
<dbReference type="PANTHER" id="PTHR33223">
    <property type="entry name" value="CCHC-TYPE DOMAIN-CONTAINING PROTEIN"/>
    <property type="match status" value="1"/>
</dbReference>
<evidence type="ECO:0000313" key="4">
    <source>
        <dbReference type="Proteomes" id="UP000663824"/>
    </source>
</evidence>
<dbReference type="SUPFAM" id="SSF50630">
    <property type="entry name" value="Acid proteases"/>
    <property type="match status" value="1"/>
</dbReference>
<accession>A0A816MH15</accession>
<proteinExistence type="predicted"/>
<dbReference type="PANTHER" id="PTHR33223:SF6">
    <property type="entry name" value="CCHC-TYPE DOMAIN-CONTAINING PROTEIN"/>
    <property type="match status" value="1"/>
</dbReference>
<name>A0A816MH15_9BILA</name>
<feature type="compositionally biased region" description="Polar residues" evidence="1">
    <location>
        <begin position="305"/>
        <end position="318"/>
    </location>
</feature>
<evidence type="ECO:0000313" key="3">
    <source>
        <dbReference type="EMBL" id="CAF1998732.1"/>
    </source>
</evidence>
<feature type="compositionally biased region" description="Polar residues" evidence="1">
    <location>
        <begin position="468"/>
        <end position="488"/>
    </location>
</feature>
<reference evidence="3" key="1">
    <citation type="submission" date="2021-02" db="EMBL/GenBank/DDBJ databases">
        <authorList>
            <person name="Nowell W R."/>
        </authorList>
    </citation>
    <scope>NUCLEOTIDE SEQUENCE</scope>
</reference>
<feature type="compositionally biased region" description="Low complexity" evidence="1">
    <location>
        <begin position="275"/>
        <end position="296"/>
    </location>
</feature>
<dbReference type="CDD" id="cd00303">
    <property type="entry name" value="retropepsin_like"/>
    <property type="match status" value="1"/>
</dbReference>
<feature type="domain" description="Retrotransposon gag" evidence="2">
    <location>
        <begin position="96"/>
        <end position="182"/>
    </location>
</feature>
<dbReference type="AlphaFoldDB" id="A0A816MH15"/>
<sequence>MNLNNNLPTFKGLTHERPIQFINNFEIRASALPPMTSLPPTILHPSFTMNLNNNLPTFKGLTHERPIQFINNFEIRASALVGSTDLLLLQTVQQVLFDGALIWFGQLQKSPDRVNTWNDFKFRFYERYHTSAKVQSLRTELRLLFQDDNENTLDYFERLKTLMTEIDPDCSDHWLKHKFIQKLRSDIRTRLDVDINLPIRDIVRKSQNIESSIEQQKVDEKLKLVANQEKKNIPSLLTNNLSINSNNHQQLSSPPTNNLSSSCYTSDSIFSTHNTSNLNTYNNQNNLNNNSNNNYNFRPNKEKNYNNLSYGNNFTKPTNQHSNNYNNNNNNNNNHSHDNKNNSNRINRNNNYNNNTNHNPIDNHPRSILNSHNSSNNSTRSRPPQSINSDNSNRSSTNKTTRWWCSHCQRHGHSYERCSSNPDKALSSSNSTSISSNSPSLSSASSSFSTSTSTPIESSTIQSSSPSDTFHSSYRTTSQPTPHYSKSTGFITSRDSYNSSYNFPRNCYLTAEAKVNDVSGIVLLDTGSGVTIISSKHWKIIGTSDFIGAYNGPDIQGPDGSSIGAEGLVSVRITMAGITIQHSAILAKNFHQLILVMTI</sequence>
<feature type="compositionally biased region" description="Low complexity" evidence="1">
    <location>
        <begin position="341"/>
        <end position="362"/>
    </location>
</feature>
<dbReference type="EMBL" id="CAJNRE010002941">
    <property type="protein sequence ID" value="CAF1998732.1"/>
    <property type="molecule type" value="Genomic_DNA"/>
</dbReference>
<feature type="compositionally biased region" description="Low complexity" evidence="1">
    <location>
        <begin position="319"/>
        <end position="334"/>
    </location>
</feature>
<protein>
    <recommendedName>
        <fullName evidence="2">Retrotransposon gag domain-containing protein</fullName>
    </recommendedName>
</protein>
<comment type="caution">
    <text evidence="3">The sequence shown here is derived from an EMBL/GenBank/DDBJ whole genome shotgun (WGS) entry which is preliminary data.</text>
</comment>
<dbReference type="InterPro" id="IPR005162">
    <property type="entry name" value="Retrotrans_gag_dom"/>
</dbReference>
<evidence type="ECO:0000259" key="2">
    <source>
        <dbReference type="Pfam" id="PF03732"/>
    </source>
</evidence>
<evidence type="ECO:0000256" key="1">
    <source>
        <dbReference type="SAM" id="MobiDB-lite"/>
    </source>
</evidence>
<dbReference type="Proteomes" id="UP000663824">
    <property type="component" value="Unassembled WGS sequence"/>
</dbReference>
<organism evidence="3 4">
    <name type="scientific">Rotaria magnacalcarata</name>
    <dbReference type="NCBI Taxonomy" id="392030"/>
    <lineage>
        <taxon>Eukaryota</taxon>
        <taxon>Metazoa</taxon>
        <taxon>Spiralia</taxon>
        <taxon>Gnathifera</taxon>
        <taxon>Rotifera</taxon>
        <taxon>Eurotatoria</taxon>
        <taxon>Bdelloidea</taxon>
        <taxon>Philodinida</taxon>
        <taxon>Philodinidae</taxon>
        <taxon>Rotaria</taxon>
    </lineage>
</organism>
<gene>
    <name evidence="3" type="ORF">MBJ925_LOCUS8130</name>
</gene>